<evidence type="ECO:0000256" key="16">
    <source>
        <dbReference type="ARBA" id="ARBA00032853"/>
    </source>
</evidence>
<keyword evidence="13 19" id="KW-0472">Membrane</keyword>
<keyword evidence="12 19" id="KW-1133">Transmembrane helix</keyword>
<comment type="cofactor">
    <cofactor evidence="1 19">
        <name>Mg(2+)</name>
        <dbReference type="ChEBI" id="CHEBI:18420"/>
    </cofactor>
</comment>
<evidence type="ECO:0000256" key="3">
    <source>
        <dbReference type="ARBA" id="ARBA00004663"/>
    </source>
</evidence>
<evidence type="ECO:0000256" key="14">
    <source>
        <dbReference type="ARBA" id="ARBA00025228"/>
    </source>
</evidence>
<evidence type="ECO:0000256" key="7">
    <source>
        <dbReference type="ARBA" id="ARBA00022475"/>
    </source>
</evidence>
<dbReference type="EC" id="2.7.8.26" evidence="5 19"/>
<comment type="similarity">
    <text evidence="4 19">Belongs to the CobS family.</text>
</comment>
<evidence type="ECO:0000256" key="15">
    <source>
        <dbReference type="ARBA" id="ARBA00032605"/>
    </source>
</evidence>
<dbReference type="GO" id="GO:0051073">
    <property type="term" value="F:adenosylcobinamide-GDP ribazoletransferase activity"/>
    <property type="evidence" value="ECO:0007669"/>
    <property type="project" value="UniProtKB-UniRule"/>
</dbReference>
<dbReference type="AlphaFoldDB" id="A0A3D1UP78"/>
<accession>A0A3D1UP78</accession>
<keyword evidence="8 19" id="KW-0169">Cobalamin biosynthesis</keyword>
<evidence type="ECO:0000256" key="4">
    <source>
        <dbReference type="ARBA" id="ARBA00010561"/>
    </source>
</evidence>
<dbReference type="Proteomes" id="UP000284434">
    <property type="component" value="Unassembled WGS sequence"/>
</dbReference>
<dbReference type="Pfam" id="PF02654">
    <property type="entry name" value="CobS"/>
    <property type="match status" value="1"/>
</dbReference>
<evidence type="ECO:0000313" key="21">
    <source>
        <dbReference type="Proteomes" id="UP000284434"/>
    </source>
</evidence>
<evidence type="ECO:0000256" key="13">
    <source>
        <dbReference type="ARBA" id="ARBA00023136"/>
    </source>
</evidence>
<reference evidence="20 21" key="1">
    <citation type="submission" date="2018-08" db="EMBL/GenBank/DDBJ databases">
        <title>A genome reference for cultivated species of the human gut microbiota.</title>
        <authorList>
            <person name="Zou Y."/>
            <person name="Xue W."/>
            <person name="Luo G."/>
        </authorList>
    </citation>
    <scope>NUCLEOTIDE SEQUENCE [LARGE SCALE GENOMIC DNA]</scope>
    <source>
        <strain evidence="20 21">OF03-11</strain>
    </source>
</reference>
<feature type="transmembrane region" description="Helical" evidence="19">
    <location>
        <begin position="173"/>
        <end position="190"/>
    </location>
</feature>
<dbReference type="GO" id="GO:0009236">
    <property type="term" value="P:cobalamin biosynthetic process"/>
    <property type="evidence" value="ECO:0007669"/>
    <property type="project" value="UniProtKB-UniRule"/>
</dbReference>
<comment type="subcellular location">
    <subcellularLocation>
        <location evidence="2 19">Cell membrane</location>
        <topology evidence="2 19">Multi-pass membrane protein</topology>
    </subcellularLocation>
</comment>
<dbReference type="HAMAP" id="MF_00719">
    <property type="entry name" value="CobS"/>
    <property type="match status" value="1"/>
</dbReference>
<comment type="function">
    <text evidence="14 19">Joins adenosylcobinamide-GDP and alpha-ribazole to generate adenosylcobalamin (Ado-cobalamin). Also synthesizes adenosylcobalamin 5'-phosphate from adenosylcobinamide-GDP and alpha-ribazole 5'-phosphate.</text>
</comment>
<dbReference type="RefSeq" id="WP_118102892.1">
    <property type="nucleotide sequence ID" value="NZ_JADMYR010000028.1"/>
</dbReference>
<organism evidence="20 21">
    <name type="scientific">Odoribacter splanchnicus</name>
    <dbReference type="NCBI Taxonomy" id="28118"/>
    <lineage>
        <taxon>Bacteria</taxon>
        <taxon>Pseudomonadati</taxon>
        <taxon>Bacteroidota</taxon>
        <taxon>Bacteroidia</taxon>
        <taxon>Bacteroidales</taxon>
        <taxon>Odoribacteraceae</taxon>
        <taxon>Odoribacter</taxon>
    </lineage>
</organism>
<protein>
    <recommendedName>
        <fullName evidence="6 19">Adenosylcobinamide-GDP ribazoletransferase</fullName>
        <ecNumber evidence="5 19">2.7.8.26</ecNumber>
    </recommendedName>
    <alternativeName>
        <fullName evidence="16 19">Cobalamin synthase</fullName>
    </alternativeName>
    <alternativeName>
        <fullName evidence="15 19">Cobalamin-5'-phosphate synthase</fullName>
    </alternativeName>
</protein>
<feature type="transmembrane region" description="Helical" evidence="19">
    <location>
        <begin position="131"/>
        <end position="152"/>
    </location>
</feature>
<name>A0A3D1UP78_9BACT</name>
<comment type="catalytic activity">
    <reaction evidence="18 19">
        <text>alpha-ribazole 5'-phosphate + adenosylcob(III)inamide-GDP = adenosylcob(III)alamin 5'-phosphate + GMP + H(+)</text>
        <dbReference type="Rhea" id="RHEA:23560"/>
        <dbReference type="ChEBI" id="CHEBI:15378"/>
        <dbReference type="ChEBI" id="CHEBI:57918"/>
        <dbReference type="ChEBI" id="CHEBI:58115"/>
        <dbReference type="ChEBI" id="CHEBI:60487"/>
        <dbReference type="ChEBI" id="CHEBI:60493"/>
        <dbReference type="EC" id="2.7.8.26"/>
    </reaction>
</comment>
<dbReference type="InterPro" id="IPR003805">
    <property type="entry name" value="CobS"/>
</dbReference>
<feature type="transmembrane region" description="Helical" evidence="19">
    <location>
        <begin position="46"/>
        <end position="72"/>
    </location>
</feature>
<evidence type="ECO:0000256" key="18">
    <source>
        <dbReference type="ARBA" id="ARBA00049504"/>
    </source>
</evidence>
<evidence type="ECO:0000256" key="11">
    <source>
        <dbReference type="ARBA" id="ARBA00022842"/>
    </source>
</evidence>
<proteinExistence type="inferred from homology"/>
<feature type="transmembrane region" description="Helical" evidence="19">
    <location>
        <begin position="225"/>
        <end position="246"/>
    </location>
</feature>
<evidence type="ECO:0000256" key="2">
    <source>
        <dbReference type="ARBA" id="ARBA00004651"/>
    </source>
</evidence>
<evidence type="ECO:0000256" key="1">
    <source>
        <dbReference type="ARBA" id="ARBA00001946"/>
    </source>
</evidence>
<keyword evidence="7 19" id="KW-1003">Cell membrane</keyword>
<evidence type="ECO:0000256" key="17">
    <source>
        <dbReference type="ARBA" id="ARBA00048623"/>
    </source>
</evidence>
<keyword evidence="10 19" id="KW-0812">Transmembrane</keyword>
<gene>
    <name evidence="19 20" type="primary">cobS</name>
    <name evidence="20" type="ORF">DXA53_02500</name>
</gene>
<evidence type="ECO:0000313" key="20">
    <source>
        <dbReference type="EMBL" id="RGY09172.1"/>
    </source>
</evidence>
<feature type="transmembrane region" description="Helical" evidence="19">
    <location>
        <begin position="106"/>
        <end position="125"/>
    </location>
</feature>
<dbReference type="PANTHER" id="PTHR34148">
    <property type="entry name" value="ADENOSYLCOBINAMIDE-GDP RIBAZOLETRANSFERASE"/>
    <property type="match status" value="1"/>
</dbReference>
<dbReference type="UniPathway" id="UPA00148">
    <property type="reaction ID" value="UER00238"/>
</dbReference>
<evidence type="ECO:0000256" key="6">
    <source>
        <dbReference type="ARBA" id="ARBA00015850"/>
    </source>
</evidence>
<feature type="transmembrane region" description="Helical" evidence="19">
    <location>
        <begin position="196"/>
        <end position="213"/>
    </location>
</feature>
<evidence type="ECO:0000256" key="10">
    <source>
        <dbReference type="ARBA" id="ARBA00022692"/>
    </source>
</evidence>
<dbReference type="GO" id="GO:0008818">
    <property type="term" value="F:cobalamin 5'-phosphate synthase activity"/>
    <property type="evidence" value="ECO:0007669"/>
    <property type="project" value="UniProtKB-UniRule"/>
</dbReference>
<keyword evidence="11 19" id="KW-0460">Magnesium</keyword>
<evidence type="ECO:0000256" key="12">
    <source>
        <dbReference type="ARBA" id="ARBA00022989"/>
    </source>
</evidence>
<dbReference type="PANTHER" id="PTHR34148:SF1">
    <property type="entry name" value="ADENOSYLCOBINAMIDE-GDP RIBAZOLETRANSFERASE"/>
    <property type="match status" value="1"/>
</dbReference>
<keyword evidence="9 19" id="KW-0808">Transferase</keyword>
<evidence type="ECO:0000256" key="8">
    <source>
        <dbReference type="ARBA" id="ARBA00022573"/>
    </source>
</evidence>
<dbReference type="GO" id="GO:0005886">
    <property type="term" value="C:plasma membrane"/>
    <property type="evidence" value="ECO:0007669"/>
    <property type="project" value="UniProtKB-SubCell"/>
</dbReference>
<dbReference type="EMBL" id="QSCO01000003">
    <property type="protein sequence ID" value="RGY09172.1"/>
    <property type="molecule type" value="Genomic_DNA"/>
</dbReference>
<sequence>MKSLFAAIILFTRLPLWRIVRVDKKQYAEILLYWPIVGFLTGATTWGTLYLASWVMPLLPACVIAVIARLLLTGALHEDGLADFFDGFGGGHDKAGILRIMKDSHIGSYGTIGLILYFILYVSLLSSFYSLALPGVIIGADVLSKLCTAVMINTLPYARTEEESKVKVLYRKIRLCEFVLVALLCLTALWLMSTPFLALIPTLLILTGLRWYFKRKIGGYTGDCCGASVLLAEQFFYIGATIVYTYSL</sequence>
<dbReference type="NCBIfam" id="TIGR00317">
    <property type="entry name" value="cobS"/>
    <property type="match status" value="1"/>
</dbReference>
<evidence type="ECO:0000256" key="5">
    <source>
        <dbReference type="ARBA" id="ARBA00013200"/>
    </source>
</evidence>
<comment type="caution">
    <text evidence="20">The sequence shown here is derived from an EMBL/GenBank/DDBJ whole genome shotgun (WGS) entry which is preliminary data.</text>
</comment>
<evidence type="ECO:0000256" key="19">
    <source>
        <dbReference type="HAMAP-Rule" id="MF_00719"/>
    </source>
</evidence>
<evidence type="ECO:0000256" key="9">
    <source>
        <dbReference type="ARBA" id="ARBA00022679"/>
    </source>
</evidence>
<comment type="catalytic activity">
    <reaction evidence="17 19">
        <text>alpha-ribazole + adenosylcob(III)inamide-GDP = adenosylcob(III)alamin + GMP + H(+)</text>
        <dbReference type="Rhea" id="RHEA:16049"/>
        <dbReference type="ChEBI" id="CHEBI:10329"/>
        <dbReference type="ChEBI" id="CHEBI:15378"/>
        <dbReference type="ChEBI" id="CHEBI:18408"/>
        <dbReference type="ChEBI" id="CHEBI:58115"/>
        <dbReference type="ChEBI" id="CHEBI:60487"/>
        <dbReference type="EC" id="2.7.8.26"/>
    </reaction>
</comment>
<comment type="pathway">
    <text evidence="3 19">Cofactor biosynthesis; adenosylcobalamin biosynthesis; adenosylcobalamin from cob(II)yrinate a,c-diamide: step 7/7.</text>
</comment>